<reference evidence="4" key="1">
    <citation type="submission" date="2019-08" db="EMBL/GenBank/DDBJ databases">
        <authorList>
            <person name="Kucharzyk K."/>
            <person name="Murdoch R.W."/>
            <person name="Higgins S."/>
            <person name="Loffler F."/>
        </authorList>
    </citation>
    <scope>NUCLEOTIDE SEQUENCE</scope>
</reference>
<evidence type="ECO:0000259" key="3">
    <source>
        <dbReference type="Pfam" id="PF01557"/>
    </source>
</evidence>
<evidence type="ECO:0000256" key="2">
    <source>
        <dbReference type="ARBA" id="ARBA00022723"/>
    </source>
</evidence>
<dbReference type="SUPFAM" id="SSF56529">
    <property type="entry name" value="FAH"/>
    <property type="match status" value="1"/>
</dbReference>
<organism evidence="4">
    <name type="scientific">bioreactor metagenome</name>
    <dbReference type="NCBI Taxonomy" id="1076179"/>
    <lineage>
        <taxon>unclassified sequences</taxon>
        <taxon>metagenomes</taxon>
        <taxon>ecological metagenomes</taxon>
    </lineage>
</organism>
<feature type="domain" description="Fumarylacetoacetase-like C-terminal" evidence="3">
    <location>
        <begin position="91"/>
        <end position="300"/>
    </location>
</feature>
<dbReference type="PANTHER" id="PTHR42796:SF4">
    <property type="entry name" value="FUMARYLACETOACETATE HYDROLASE DOMAIN-CONTAINING PROTEIN 2A"/>
    <property type="match status" value="1"/>
</dbReference>
<dbReference type="Pfam" id="PF01557">
    <property type="entry name" value="FAA_hydrolase"/>
    <property type="match status" value="1"/>
</dbReference>
<dbReference type="GO" id="GO:0019752">
    <property type="term" value="P:carboxylic acid metabolic process"/>
    <property type="evidence" value="ECO:0007669"/>
    <property type="project" value="UniProtKB-ARBA"/>
</dbReference>
<accession>A0A644TCE0</accession>
<dbReference type="FunFam" id="3.90.850.10:FF:000002">
    <property type="entry name" value="2-hydroxyhepta-2,4-diene-1,7-dioate isomerase"/>
    <property type="match status" value="1"/>
</dbReference>
<keyword evidence="2" id="KW-0479">Metal-binding</keyword>
<dbReference type="AlphaFoldDB" id="A0A644TCE0"/>
<evidence type="ECO:0000313" key="4">
    <source>
        <dbReference type="EMBL" id="MPL63541.1"/>
    </source>
</evidence>
<comment type="caution">
    <text evidence="4">The sequence shown here is derived from an EMBL/GenBank/DDBJ whole genome shotgun (WGS) entry which is preliminary data.</text>
</comment>
<dbReference type="InterPro" id="IPR051121">
    <property type="entry name" value="FAH"/>
</dbReference>
<proteinExistence type="inferred from homology"/>
<dbReference type="InterPro" id="IPR036663">
    <property type="entry name" value="Fumarylacetoacetase_C_sf"/>
</dbReference>
<dbReference type="EMBL" id="VSSQ01000021">
    <property type="protein sequence ID" value="MPL63541.1"/>
    <property type="molecule type" value="Genomic_DNA"/>
</dbReference>
<comment type="similarity">
    <text evidence="1">Belongs to the FAH family.</text>
</comment>
<sequence length="301" mass="33255">MKLVTYQENGLDHVGLLTQNDREIIPVAEAERCLLGTTVIPDTMLDIIKEEAQVLPVLQVLQQKFAGSSCETVSVDRVKLLAPIPRPNKNIFCVGLNYHDHIKESGKVFDKSKLPKVPVIFSKVPTTVTGPDSYVKRFHDLVSQLDYEVELAVIIGKQGMGIKAEVAYEHVFGYTILNDVSARNLQSQHVQWLMGKSCDTFAPMGPCIVHKSAISRPEELDIQCKINGEIRQNSNTRQMIFDIPTIIETISSVITLEPGDIIATGTPAGVGMGFNPPKYLKSGDVMELEISEIGVLRNTIE</sequence>
<gene>
    <name evidence="4" type="primary">yisK_2</name>
    <name evidence="4" type="ORF">SDC9_09181</name>
</gene>
<dbReference type="InterPro" id="IPR011234">
    <property type="entry name" value="Fumarylacetoacetase-like_C"/>
</dbReference>
<dbReference type="PANTHER" id="PTHR42796">
    <property type="entry name" value="FUMARYLACETOACETATE HYDROLASE DOMAIN-CONTAINING PROTEIN 2A-RELATED"/>
    <property type="match status" value="1"/>
</dbReference>
<dbReference type="GO" id="GO:0016853">
    <property type="term" value="F:isomerase activity"/>
    <property type="evidence" value="ECO:0007669"/>
    <property type="project" value="UniProtKB-ARBA"/>
</dbReference>
<dbReference type="Gene3D" id="3.90.850.10">
    <property type="entry name" value="Fumarylacetoacetase-like, C-terminal domain"/>
    <property type="match status" value="1"/>
</dbReference>
<name>A0A644TCE0_9ZZZZ</name>
<protein>
    <recommendedName>
        <fullName evidence="3">Fumarylacetoacetase-like C-terminal domain-containing protein</fullName>
    </recommendedName>
</protein>
<dbReference type="GO" id="GO:0046872">
    <property type="term" value="F:metal ion binding"/>
    <property type="evidence" value="ECO:0007669"/>
    <property type="project" value="UniProtKB-KW"/>
</dbReference>
<evidence type="ECO:0000256" key="1">
    <source>
        <dbReference type="ARBA" id="ARBA00010211"/>
    </source>
</evidence>